<dbReference type="HAMAP" id="MF_02043">
    <property type="entry name" value="DusC_subfam"/>
    <property type="match status" value="1"/>
</dbReference>
<dbReference type="CDD" id="cd02801">
    <property type="entry name" value="DUS_like_FMN"/>
    <property type="match status" value="1"/>
</dbReference>
<dbReference type="Pfam" id="PF01207">
    <property type="entry name" value="Dus"/>
    <property type="match status" value="1"/>
</dbReference>
<comment type="catalytic activity">
    <reaction evidence="9">
        <text>5,6-dihydrouridine(16) in tRNA + NAD(+) = uridine(16) in tRNA + NADH + H(+)</text>
        <dbReference type="Rhea" id="RHEA:53380"/>
        <dbReference type="Rhea" id="RHEA-COMP:13543"/>
        <dbReference type="Rhea" id="RHEA-COMP:13544"/>
        <dbReference type="ChEBI" id="CHEBI:15378"/>
        <dbReference type="ChEBI" id="CHEBI:57540"/>
        <dbReference type="ChEBI" id="CHEBI:57945"/>
        <dbReference type="ChEBI" id="CHEBI:65315"/>
        <dbReference type="ChEBI" id="CHEBI:74443"/>
    </reaction>
</comment>
<evidence type="ECO:0000256" key="6">
    <source>
        <dbReference type="ARBA" id="ARBA00022857"/>
    </source>
</evidence>
<dbReference type="Gene3D" id="1.20.225.30">
    <property type="entry name" value="Dihydrouridine synthase, C-terminal recognition domain"/>
    <property type="match status" value="1"/>
</dbReference>
<evidence type="ECO:0000256" key="5">
    <source>
        <dbReference type="ARBA" id="ARBA00022694"/>
    </source>
</evidence>
<comment type="cofactor">
    <cofactor evidence="1 9 10 12">
        <name>FMN</name>
        <dbReference type="ChEBI" id="CHEBI:58210"/>
    </cofactor>
</comment>
<dbReference type="InterPro" id="IPR035587">
    <property type="entry name" value="DUS-like_FMN-bd"/>
</dbReference>
<sequence length="328" mass="37273">MRVILGPMEGVLDHLMREILTEINDYDLCVTEFVRIVDQLLPDHVFHRLCPELEQGSQTKSGVPIHIQLLGQDPNWMAENAVRAANLGAKGIDINFGCPAKMVNKSNGGAALLKQPELIYQVVKACREAVDPSIAVTAKIRLGWEDPEDCFDIVNAIEQAGANELTVHARTKSGGYKASEIKWHYIDEIRKRTSVPLIANGEIWNYQDGQDCIKVTGVDSLMVCRGAFNVPNLGNMVKHNHQAMPWHEVVDLLLQYSQYEMKGDKGLYYPNRVKQWFSYLRQQYPQAADLFREIRTFNKAAPIIEHIERYRLTLDQSSNQTTLNILQR</sequence>
<dbReference type="RefSeq" id="WP_102521854.1">
    <property type="nucleotide sequence ID" value="NZ_LT960611.1"/>
</dbReference>
<comment type="similarity">
    <text evidence="10">Belongs to the dus family.</text>
</comment>
<feature type="site" description="Interacts with tRNA" evidence="9">
    <location>
        <position position="279"/>
    </location>
</feature>
<evidence type="ECO:0000256" key="11">
    <source>
        <dbReference type="PIRSR" id="PIRSR006621-1"/>
    </source>
</evidence>
<dbReference type="EMBL" id="LT960611">
    <property type="protein sequence ID" value="SON49140.1"/>
    <property type="molecule type" value="Genomic_DNA"/>
</dbReference>
<dbReference type="PANTHER" id="PTHR11082">
    <property type="entry name" value="TRNA-DIHYDROURIDINE SYNTHASE"/>
    <property type="match status" value="1"/>
</dbReference>
<evidence type="ECO:0000256" key="4">
    <source>
        <dbReference type="ARBA" id="ARBA00022643"/>
    </source>
</evidence>
<proteinExistence type="inferred from homology"/>
<dbReference type="NCBIfam" id="NF007838">
    <property type="entry name" value="PRK10550.1"/>
    <property type="match status" value="1"/>
</dbReference>
<evidence type="ECO:0000256" key="10">
    <source>
        <dbReference type="PIRNR" id="PIRNR006621"/>
    </source>
</evidence>
<gene>
    <name evidence="9 14" type="primary">dusC</name>
    <name evidence="14" type="ORF">VTAP4600_A1161</name>
</gene>
<keyword evidence="8 9" id="KW-0560">Oxidoreductase</keyword>
<comment type="catalytic activity">
    <reaction evidence="9">
        <text>5,6-dihydrouridine(16) in tRNA + NADP(+) = uridine(16) in tRNA + NADPH + H(+)</text>
        <dbReference type="Rhea" id="RHEA:53376"/>
        <dbReference type="Rhea" id="RHEA-COMP:13543"/>
        <dbReference type="Rhea" id="RHEA-COMP:13544"/>
        <dbReference type="ChEBI" id="CHEBI:15378"/>
        <dbReference type="ChEBI" id="CHEBI:57783"/>
        <dbReference type="ChEBI" id="CHEBI:58349"/>
        <dbReference type="ChEBI" id="CHEBI:65315"/>
        <dbReference type="ChEBI" id="CHEBI:74443"/>
    </reaction>
</comment>
<dbReference type="InterPro" id="IPR042270">
    <property type="entry name" value="DusC_C"/>
</dbReference>
<dbReference type="InterPro" id="IPR013785">
    <property type="entry name" value="Aldolase_TIM"/>
</dbReference>
<evidence type="ECO:0000256" key="12">
    <source>
        <dbReference type="PIRSR" id="PIRSR006621-2"/>
    </source>
</evidence>
<feature type="site" description="Interacts with tRNA; defines subfamily-specific binding signature" evidence="9">
    <location>
        <position position="295"/>
    </location>
</feature>
<dbReference type="SUPFAM" id="SSF51395">
    <property type="entry name" value="FMN-linked oxidoreductases"/>
    <property type="match status" value="1"/>
</dbReference>
<feature type="binding site" evidence="9 12">
    <location>
        <position position="68"/>
    </location>
    <ligand>
        <name>FMN</name>
        <dbReference type="ChEBI" id="CHEBI:58210"/>
    </ligand>
</feature>
<dbReference type="Proteomes" id="UP000235828">
    <property type="component" value="Chromosome A"/>
</dbReference>
<evidence type="ECO:0000313" key="14">
    <source>
        <dbReference type="EMBL" id="SON49140.1"/>
    </source>
</evidence>
<protein>
    <recommendedName>
        <fullName evidence="9">tRNA-dihydrouridine(16) synthase</fullName>
        <ecNumber evidence="9">1.3.1.-</ecNumber>
    </recommendedName>
    <alternativeName>
        <fullName evidence="9">U16-specific dihydrouridine synthase</fullName>
        <shortName evidence="9">U16-specific Dus</shortName>
    </alternativeName>
    <alternativeName>
        <fullName evidence="9">tRNA-dihydrouridine synthase C</fullName>
    </alternativeName>
</protein>
<organism evidence="14 15">
    <name type="scientific">Vibrio tapetis subsp. tapetis</name>
    <dbReference type="NCBI Taxonomy" id="1671868"/>
    <lineage>
        <taxon>Bacteria</taxon>
        <taxon>Pseudomonadati</taxon>
        <taxon>Pseudomonadota</taxon>
        <taxon>Gammaproteobacteria</taxon>
        <taxon>Vibrionales</taxon>
        <taxon>Vibrionaceae</taxon>
        <taxon>Vibrio</taxon>
    </lineage>
</organism>
<feature type="binding site" evidence="9">
    <location>
        <begin position="224"/>
        <end position="225"/>
    </location>
    <ligand>
        <name>FMN</name>
        <dbReference type="ChEBI" id="CHEBI:58210"/>
    </ligand>
</feature>
<keyword evidence="12" id="KW-0547">Nucleotide-binding</keyword>
<keyword evidence="2 9" id="KW-0820">tRNA-binding</keyword>
<feature type="site" description="Interacts with tRNA" evidence="9">
    <location>
        <position position="95"/>
    </location>
</feature>
<dbReference type="AlphaFoldDB" id="A0A2N8ZB44"/>
<evidence type="ECO:0000256" key="7">
    <source>
        <dbReference type="ARBA" id="ARBA00022884"/>
    </source>
</evidence>
<dbReference type="GO" id="GO:0000049">
    <property type="term" value="F:tRNA binding"/>
    <property type="evidence" value="ECO:0007669"/>
    <property type="project" value="UniProtKB-UniRule"/>
</dbReference>
<keyword evidence="6 9" id="KW-0521">NADP</keyword>
<dbReference type="InterPro" id="IPR032886">
    <property type="entry name" value="DusC"/>
</dbReference>
<dbReference type="InterPro" id="IPR018517">
    <property type="entry name" value="tRNA_hU_synthase_CS"/>
</dbReference>
<dbReference type="OrthoDB" id="9764501at2"/>
<accession>A0A2N8ZB44</accession>
<feature type="domain" description="DUS-like FMN-binding" evidence="13">
    <location>
        <begin position="5"/>
        <end position="292"/>
    </location>
</feature>
<keyword evidence="3 9" id="KW-0285">Flavoprotein</keyword>
<keyword evidence="5 9" id="KW-0819">tRNA processing</keyword>
<feature type="site" description="Interacts with tRNA" evidence="9">
    <location>
        <position position="176"/>
    </location>
</feature>
<feature type="site" description="Interacts with tRNA; defines subfamily-specific binding signature" evidence="9">
    <location>
        <position position="274"/>
    </location>
</feature>
<feature type="site" description="Interacts with tRNA; defines subfamily-specific binding signature" evidence="9">
    <location>
        <position position="35"/>
    </location>
</feature>
<evidence type="ECO:0000256" key="8">
    <source>
        <dbReference type="ARBA" id="ARBA00023002"/>
    </source>
</evidence>
<keyword evidence="7 9" id="KW-0694">RNA-binding</keyword>
<dbReference type="Gene3D" id="3.20.20.70">
    <property type="entry name" value="Aldolase class I"/>
    <property type="match status" value="1"/>
</dbReference>
<evidence type="ECO:0000256" key="9">
    <source>
        <dbReference type="HAMAP-Rule" id="MF_02043"/>
    </source>
</evidence>
<keyword evidence="4 9" id="KW-0288">FMN</keyword>
<keyword evidence="15" id="KW-1185">Reference proteome</keyword>
<dbReference type="GO" id="GO:0050660">
    <property type="term" value="F:flavin adenine dinucleotide binding"/>
    <property type="evidence" value="ECO:0007669"/>
    <property type="project" value="InterPro"/>
</dbReference>
<feature type="binding site" evidence="9 12">
    <location>
        <position position="139"/>
    </location>
    <ligand>
        <name>FMN</name>
        <dbReference type="ChEBI" id="CHEBI:58210"/>
    </ligand>
</feature>
<feature type="binding site" evidence="12">
    <location>
        <position position="168"/>
    </location>
    <ligand>
        <name>FMN</name>
        <dbReference type="ChEBI" id="CHEBI:58210"/>
    </ligand>
</feature>
<evidence type="ECO:0000313" key="15">
    <source>
        <dbReference type="Proteomes" id="UP000235828"/>
    </source>
</evidence>
<evidence type="ECO:0000259" key="13">
    <source>
        <dbReference type="Pfam" id="PF01207"/>
    </source>
</evidence>
<comment type="function">
    <text evidence="9">Catalyzes the synthesis of 5,6-dihydrouridine (D), a modified base found in the D-loop of most tRNAs, via the reduction of the C5-C6 double bond in target uridines. Specifically modifies U16 in tRNAs.</text>
</comment>
<dbReference type="GO" id="GO:0102262">
    <property type="term" value="F:tRNA-dihydrouridine16 synthase activity"/>
    <property type="evidence" value="ECO:0007669"/>
    <property type="project" value="RHEA"/>
</dbReference>
<feature type="binding site" evidence="9">
    <location>
        <begin position="200"/>
        <end position="202"/>
    </location>
    <ligand>
        <name>FMN</name>
        <dbReference type="ChEBI" id="CHEBI:58210"/>
    </ligand>
</feature>
<dbReference type="PROSITE" id="PS01136">
    <property type="entry name" value="UPF0034"/>
    <property type="match status" value="1"/>
</dbReference>
<comment type="similarity">
    <text evidence="9">Belongs to the Dus family. DusC subfamily.</text>
</comment>
<dbReference type="PIRSF" id="PIRSF006621">
    <property type="entry name" value="Dus"/>
    <property type="match status" value="1"/>
</dbReference>
<reference evidence="14 15" key="1">
    <citation type="submission" date="2017-10" db="EMBL/GenBank/DDBJ databases">
        <authorList>
            <person name="Banno H."/>
            <person name="Chua N.-H."/>
        </authorList>
    </citation>
    <scope>NUCLEOTIDE SEQUENCE [LARGE SCALE GENOMIC DNA]</scope>
    <source>
        <strain evidence="14">Vibrio tapetis CECT4600</strain>
    </source>
</reference>
<feature type="site" description="Interacts with tRNA; defines subfamily-specific binding signature" evidence="9">
    <location>
        <position position="272"/>
    </location>
</feature>
<evidence type="ECO:0000256" key="1">
    <source>
        <dbReference type="ARBA" id="ARBA00001917"/>
    </source>
</evidence>
<evidence type="ECO:0000256" key="2">
    <source>
        <dbReference type="ARBA" id="ARBA00022555"/>
    </source>
</evidence>
<dbReference type="GO" id="GO:0010181">
    <property type="term" value="F:FMN binding"/>
    <property type="evidence" value="ECO:0007669"/>
    <property type="project" value="UniProtKB-UniRule"/>
</dbReference>
<dbReference type="PANTHER" id="PTHR11082:SF26">
    <property type="entry name" value="TRNA-DIHYDROURIDINE(16) SYNTHASE"/>
    <property type="match status" value="1"/>
</dbReference>
<feature type="active site" description="Proton donor" evidence="9 11">
    <location>
        <position position="98"/>
    </location>
</feature>
<evidence type="ECO:0000256" key="3">
    <source>
        <dbReference type="ARBA" id="ARBA00022630"/>
    </source>
</evidence>
<dbReference type="EC" id="1.3.1.-" evidence="9"/>
<dbReference type="KEGG" id="vta:A1161"/>
<name>A0A2N8ZB44_9VIBR</name>
<dbReference type="InterPro" id="IPR001269">
    <property type="entry name" value="DUS_fam"/>
</dbReference>